<organism evidence="1">
    <name type="scientific">viral metagenome</name>
    <dbReference type="NCBI Taxonomy" id="1070528"/>
    <lineage>
        <taxon>unclassified sequences</taxon>
        <taxon>metagenomes</taxon>
        <taxon>organismal metagenomes</taxon>
    </lineage>
</organism>
<sequence>MLHIITKGIMLPFTYKMFKLHNNYKLLLQQKEVEYIYDEYNIDEKMEHIKKALDQVLMEDLFSENERSLIYDFKICIHYDEYVY</sequence>
<name>A0A6C0BQL9_9ZZZZ</name>
<protein>
    <submittedName>
        <fullName evidence="1">Uncharacterized protein</fullName>
    </submittedName>
</protein>
<accession>A0A6C0BQL9</accession>
<evidence type="ECO:0000313" key="1">
    <source>
        <dbReference type="EMBL" id="QHS94360.1"/>
    </source>
</evidence>
<reference evidence="1" key="1">
    <citation type="journal article" date="2020" name="Nature">
        <title>Giant virus diversity and host interactions through global metagenomics.</title>
        <authorList>
            <person name="Schulz F."/>
            <person name="Roux S."/>
            <person name="Paez-Espino D."/>
            <person name="Jungbluth S."/>
            <person name="Walsh D.A."/>
            <person name="Denef V.J."/>
            <person name="McMahon K.D."/>
            <person name="Konstantinidis K.T."/>
            <person name="Eloe-Fadrosh E.A."/>
            <person name="Kyrpides N.C."/>
            <person name="Woyke T."/>
        </authorList>
    </citation>
    <scope>NUCLEOTIDE SEQUENCE</scope>
    <source>
        <strain evidence="1">GVMAG-M-3300018416-26</strain>
    </source>
</reference>
<dbReference type="EMBL" id="MN739220">
    <property type="protein sequence ID" value="QHS94360.1"/>
    <property type="molecule type" value="Genomic_DNA"/>
</dbReference>
<proteinExistence type="predicted"/>
<dbReference type="AlphaFoldDB" id="A0A6C0BQL9"/>